<comment type="function">
    <text evidence="6">Together with LptD, is involved in the assembly of lipopolysaccharide (LPS) at the surface of the outer membrane. Required for the proper assembly of LptD. Binds LPS and may serve as the LPS recognition site at the outer membrane.</text>
</comment>
<dbReference type="InterPro" id="IPR007485">
    <property type="entry name" value="LPS_assembly_LptE"/>
</dbReference>
<dbReference type="PROSITE" id="PS51257">
    <property type="entry name" value="PROKAR_LIPOPROTEIN"/>
    <property type="match status" value="1"/>
</dbReference>
<feature type="signal peptide" evidence="7">
    <location>
        <begin position="1"/>
        <end position="17"/>
    </location>
</feature>
<keyword evidence="4 6" id="KW-0998">Cell outer membrane</keyword>
<dbReference type="GO" id="GO:0009279">
    <property type="term" value="C:cell outer membrane"/>
    <property type="evidence" value="ECO:0007669"/>
    <property type="project" value="UniProtKB-SubCell"/>
</dbReference>
<comment type="similarity">
    <text evidence="6">Belongs to the LptE lipoprotein family.</text>
</comment>
<dbReference type="HAMAP" id="MF_01186">
    <property type="entry name" value="LPS_assembly_LptE"/>
    <property type="match status" value="1"/>
</dbReference>
<dbReference type="RefSeq" id="WP_237247283.1">
    <property type="nucleotide sequence ID" value="NZ_AP023423.1"/>
</dbReference>
<accession>A0AAN1XC40</accession>
<evidence type="ECO:0000313" key="8">
    <source>
        <dbReference type="EMBL" id="BCK88775.1"/>
    </source>
</evidence>
<evidence type="ECO:0000256" key="1">
    <source>
        <dbReference type="ARBA" id="ARBA00022729"/>
    </source>
</evidence>
<comment type="subunit">
    <text evidence="6">Component of the lipopolysaccharide transport and assembly complex. Interacts with LptD.</text>
</comment>
<keyword evidence="9" id="KW-1185">Reference proteome</keyword>
<proteinExistence type="inferred from homology"/>
<gene>
    <name evidence="6" type="primary">lptE</name>
    <name evidence="8" type="ORF">MIZ01_2581</name>
</gene>
<organism evidence="8 9">
    <name type="scientific">Sideroxyarcus emersonii</name>
    <dbReference type="NCBI Taxonomy" id="2764705"/>
    <lineage>
        <taxon>Bacteria</taxon>
        <taxon>Pseudomonadati</taxon>
        <taxon>Pseudomonadota</taxon>
        <taxon>Betaproteobacteria</taxon>
        <taxon>Nitrosomonadales</taxon>
        <taxon>Gallionellaceae</taxon>
        <taxon>Sideroxyarcus</taxon>
    </lineage>
</organism>
<dbReference type="AlphaFoldDB" id="A0AAN1XC40"/>
<dbReference type="GO" id="GO:0015920">
    <property type="term" value="P:lipopolysaccharide transport"/>
    <property type="evidence" value="ECO:0007669"/>
    <property type="project" value="TreeGrafter"/>
</dbReference>
<dbReference type="GO" id="GO:0001530">
    <property type="term" value="F:lipopolysaccharide binding"/>
    <property type="evidence" value="ECO:0007669"/>
    <property type="project" value="TreeGrafter"/>
</dbReference>
<evidence type="ECO:0000256" key="2">
    <source>
        <dbReference type="ARBA" id="ARBA00023136"/>
    </source>
</evidence>
<comment type="subcellular location">
    <subcellularLocation>
        <location evidence="6">Cell outer membrane</location>
        <topology evidence="6">Lipid-anchor</topology>
    </subcellularLocation>
</comment>
<feature type="chain" id="PRO_5042983404" description="LPS-assembly lipoprotein LptE" evidence="7">
    <location>
        <begin position="18"/>
        <end position="171"/>
    </location>
</feature>
<protein>
    <recommendedName>
        <fullName evidence="6">LPS-assembly lipoprotein LptE</fullName>
    </recommendedName>
</protein>
<dbReference type="Pfam" id="PF04390">
    <property type="entry name" value="LptE"/>
    <property type="match status" value="1"/>
</dbReference>
<evidence type="ECO:0000313" key="9">
    <source>
        <dbReference type="Proteomes" id="UP001320326"/>
    </source>
</evidence>
<dbReference type="EMBL" id="AP023423">
    <property type="protein sequence ID" value="BCK88775.1"/>
    <property type="molecule type" value="Genomic_DNA"/>
</dbReference>
<reference evidence="8 9" key="1">
    <citation type="journal article" date="2022" name="Int. J. Syst. Evol. Microbiol.">
        <title>&lt;i&gt;Sideroxyarcus emersonii&lt;/i&gt; gen. nov. sp. nov., a neutrophilic, microaerobic iron- and thiosulfate-oxidizing bacterium isolated from iron-rich wetland sediment.</title>
        <authorList>
            <person name="Kato S."/>
            <person name="Itoh T."/>
            <person name="Iino T."/>
            <person name="Ohkuma M."/>
        </authorList>
    </citation>
    <scope>NUCLEOTIDE SEQUENCE [LARGE SCALE GENOMIC DNA]</scope>
    <source>
        <strain evidence="8 9">MIZ01</strain>
    </source>
</reference>
<dbReference type="KEGG" id="seme:MIZ01_2581"/>
<dbReference type="PANTHER" id="PTHR38098">
    <property type="entry name" value="LPS-ASSEMBLY LIPOPROTEIN LPTE"/>
    <property type="match status" value="1"/>
</dbReference>
<keyword evidence="2 6" id="KW-0472">Membrane</keyword>
<dbReference type="Gene3D" id="3.30.160.150">
    <property type="entry name" value="Lipoprotein like domain"/>
    <property type="match status" value="1"/>
</dbReference>
<evidence type="ECO:0000256" key="6">
    <source>
        <dbReference type="HAMAP-Rule" id="MF_01186"/>
    </source>
</evidence>
<dbReference type="GO" id="GO:1990351">
    <property type="term" value="C:transporter complex"/>
    <property type="evidence" value="ECO:0007669"/>
    <property type="project" value="TreeGrafter"/>
</dbReference>
<dbReference type="PANTHER" id="PTHR38098:SF1">
    <property type="entry name" value="LPS-ASSEMBLY LIPOPROTEIN LPTE"/>
    <property type="match status" value="1"/>
</dbReference>
<evidence type="ECO:0000256" key="3">
    <source>
        <dbReference type="ARBA" id="ARBA00023139"/>
    </source>
</evidence>
<evidence type="ECO:0000256" key="7">
    <source>
        <dbReference type="SAM" id="SignalP"/>
    </source>
</evidence>
<name>A0AAN1XC40_9PROT</name>
<keyword evidence="5 6" id="KW-0449">Lipoprotein</keyword>
<keyword evidence="3 6" id="KW-0564">Palmitate</keyword>
<evidence type="ECO:0000256" key="4">
    <source>
        <dbReference type="ARBA" id="ARBA00023237"/>
    </source>
</evidence>
<keyword evidence="1 6" id="KW-0732">Signal</keyword>
<evidence type="ECO:0000256" key="5">
    <source>
        <dbReference type="ARBA" id="ARBA00023288"/>
    </source>
</evidence>
<dbReference type="Proteomes" id="UP001320326">
    <property type="component" value="Chromosome"/>
</dbReference>
<sequence>MTNLARLLLLAATLSLAACGFHMRGSLASDYTFAFKSLYLKAPGETSFVAQLRRQIKAYKIPIAASPDQADVILEVVSEQPSKQILSLNSLGRVQEYQLFYRVSIRAYDNNQVDWLPADKIILSRILPYDDTQILADMQQEAMLNADMVRDAVSQAVRRLYKAKPSAPTEQ</sequence>
<dbReference type="GO" id="GO:0043165">
    <property type="term" value="P:Gram-negative-bacterium-type cell outer membrane assembly"/>
    <property type="evidence" value="ECO:0007669"/>
    <property type="project" value="UniProtKB-UniRule"/>
</dbReference>